<evidence type="ECO:0000256" key="12">
    <source>
        <dbReference type="PIRSR" id="PIRSR601019-2"/>
    </source>
</evidence>
<dbReference type="PROSITE" id="PS51882">
    <property type="entry name" value="G_ALPHA"/>
    <property type="match status" value="1"/>
</dbReference>
<accession>A0AAN9QTP4</accession>
<evidence type="ECO:0000256" key="2">
    <source>
        <dbReference type="ARBA" id="ARBA00022670"/>
    </source>
</evidence>
<dbReference type="InterPro" id="IPR002470">
    <property type="entry name" value="Peptidase_S9A"/>
</dbReference>
<dbReference type="SUPFAM" id="SSF53474">
    <property type="entry name" value="alpha/beta-Hydrolases"/>
    <property type="match status" value="1"/>
</dbReference>
<evidence type="ECO:0000259" key="13">
    <source>
        <dbReference type="Pfam" id="PF00326"/>
    </source>
</evidence>
<dbReference type="InterPro" id="IPR029058">
    <property type="entry name" value="AB_hydrolase_fold"/>
</dbReference>
<dbReference type="GO" id="GO:0006508">
    <property type="term" value="P:proteolysis"/>
    <property type="evidence" value="ECO:0007669"/>
    <property type="project" value="UniProtKB-KW"/>
</dbReference>
<evidence type="ECO:0000313" key="16">
    <source>
        <dbReference type="Proteomes" id="UP001374584"/>
    </source>
</evidence>
<dbReference type="FunFam" id="3.40.50.300:FF:001647">
    <property type="entry name" value="Extra-large guanine nucleotide-binding protein 1"/>
    <property type="match status" value="1"/>
</dbReference>
<keyword evidence="5" id="KW-0720">Serine protease</keyword>
<evidence type="ECO:0000256" key="11">
    <source>
        <dbReference type="PIRSR" id="PIRSR601019-1"/>
    </source>
</evidence>
<evidence type="ECO:0000256" key="1">
    <source>
        <dbReference type="ARBA" id="ARBA00005228"/>
    </source>
</evidence>
<dbReference type="SUPFAM" id="SSF50993">
    <property type="entry name" value="Peptidase/esterase 'gauge' domain"/>
    <property type="match status" value="1"/>
</dbReference>
<comment type="caution">
    <text evidence="15">The sequence shown here is derived from an EMBL/GenBank/DDBJ whole genome shotgun (WGS) entry which is preliminary data.</text>
</comment>
<dbReference type="Gene3D" id="1.10.400.10">
    <property type="entry name" value="GI Alpha 1, domain 2-like"/>
    <property type="match status" value="1"/>
</dbReference>
<dbReference type="InterPro" id="IPR001375">
    <property type="entry name" value="Peptidase_S9_cat"/>
</dbReference>
<evidence type="ECO:0000256" key="8">
    <source>
        <dbReference type="ARBA" id="ARBA00039290"/>
    </source>
</evidence>
<evidence type="ECO:0000256" key="10">
    <source>
        <dbReference type="ARBA" id="ARBA00045448"/>
    </source>
</evidence>
<dbReference type="GO" id="GO:0046872">
    <property type="term" value="F:metal ion binding"/>
    <property type="evidence" value="ECO:0007669"/>
    <property type="project" value="UniProtKB-KW"/>
</dbReference>
<keyword evidence="12" id="KW-0479">Metal-binding</keyword>
<feature type="binding site" evidence="11">
    <location>
        <begin position="328"/>
        <end position="331"/>
    </location>
    <ligand>
        <name>GTP</name>
        <dbReference type="ChEBI" id="CHEBI:37565"/>
    </ligand>
</feature>
<dbReference type="SUPFAM" id="SSF47895">
    <property type="entry name" value="Transducin (alpha subunit), insertion domain"/>
    <property type="match status" value="1"/>
</dbReference>
<keyword evidence="2" id="KW-0645">Protease</keyword>
<dbReference type="GO" id="GO:0005525">
    <property type="term" value="F:GTP binding"/>
    <property type="evidence" value="ECO:0007669"/>
    <property type="project" value="UniProtKB-KW"/>
</dbReference>
<dbReference type="InterPro" id="IPR001019">
    <property type="entry name" value="Gprotein_alpha_su"/>
</dbReference>
<dbReference type="InterPro" id="IPR011025">
    <property type="entry name" value="GproteinA_insert"/>
</dbReference>
<feature type="domain" description="Peptidase S9 prolyl oligopeptidase catalytic" evidence="13">
    <location>
        <begin position="1040"/>
        <end position="1208"/>
    </location>
</feature>
<organism evidence="15 16">
    <name type="scientific">Phaseolus coccineus</name>
    <name type="common">Scarlet runner bean</name>
    <name type="synonym">Phaseolus multiflorus</name>
    <dbReference type="NCBI Taxonomy" id="3886"/>
    <lineage>
        <taxon>Eukaryota</taxon>
        <taxon>Viridiplantae</taxon>
        <taxon>Streptophyta</taxon>
        <taxon>Embryophyta</taxon>
        <taxon>Tracheophyta</taxon>
        <taxon>Spermatophyta</taxon>
        <taxon>Magnoliopsida</taxon>
        <taxon>eudicotyledons</taxon>
        <taxon>Gunneridae</taxon>
        <taxon>Pentapetalae</taxon>
        <taxon>rosids</taxon>
        <taxon>fabids</taxon>
        <taxon>Fabales</taxon>
        <taxon>Fabaceae</taxon>
        <taxon>Papilionoideae</taxon>
        <taxon>50 kb inversion clade</taxon>
        <taxon>NPAAA clade</taxon>
        <taxon>indigoferoid/millettioid clade</taxon>
        <taxon>Phaseoleae</taxon>
        <taxon>Phaseolus</taxon>
    </lineage>
</organism>
<protein>
    <recommendedName>
        <fullName evidence="8">Prolyl endopeptidase-like</fullName>
    </recommendedName>
    <alternativeName>
        <fullName evidence="9">Prolylendopeptidase-like</fullName>
    </alternativeName>
</protein>
<dbReference type="InterPro" id="IPR023302">
    <property type="entry name" value="Pept_S9A_N"/>
</dbReference>
<dbReference type="Gene3D" id="3.40.50.1820">
    <property type="entry name" value="alpha/beta hydrolase"/>
    <property type="match status" value="1"/>
</dbReference>
<evidence type="ECO:0000313" key="15">
    <source>
        <dbReference type="EMBL" id="KAK7346491.1"/>
    </source>
</evidence>
<keyword evidence="12" id="KW-0460">Magnesium</keyword>
<dbReference type="Pfam" id="PF02897">
    <property type="entry name" value="Peptidase_S9_N"/>
    <property type="match status" value="1"/>
</dbReference>
<dbReference type="PANTHER" id="PTHR11757:SF19">
    <property type="entry name" value="PROLYL ENDOPEPTIDASE-LIKE"/>
    <property type="match status" value="1"/>
</dbReference>
<reference evidence="15 16" key="1">
    <citation type="submission" date="2024-01" db="EMBL/GenBank/DDBJ databases">
        <title>The genomes of 5 underutilized Papilionoideae crops provide insights into root nodulation and disease resistanc.</title>
        <authorList>
            <person name="Jiang F."/>
        </authorList>
    </citation>
    <scope>NUCLEOTIDE SEQUENCE [LARGE SCALE GENOMIC DNA]</scope>
    <source>
        <strain evidence="15">JINMINGXINNONG_FW02</strain>
        <tissue evidence="15">Leaves</tissue>
    </source>
</reference>
<dbReference type="GO" id="GO:0003924">
    <property type="term" value="F:GTPase activity"/>
    <property type="evidence" value="ECO:0007669"/>
    <property type="project" value="InterPro"/>
</dbReference>
<dbReference type="EMBL" id="JAYMYR010000008">
    <property type="protein sequence ID" value="KAK7346491.1"/>
    <property type="molecule type" value="Genomic_DNA"/>
</dbReference>
<dbReference type="AlphaFoldDB" id="A0AAN9QTP4"/>
<keyword evidence="4" id="KW-0378">Hydrolase</keyword>
<dbReference type="Pfam" id="PF00326">
    <property type="entry name" value="Peptidase_S9"/>
    <property type="match status" value="1"/>
</dbReference>
<comment type="function">
    <text evidence="10">Serine peptidase whose precise substrate specificity remains unclear. Does not cleave peptides after a arginine or lysine residue. Regulates trans-Golgi network morphology and sorting by regulating the membrane binding of the AP-1 complex. May play a role in the regulation of synaptic vesicle exocytosis.</text>
</comment>
<dbReference type="Pfam" id="PF00503">
    <property type="entry name" value="G-alpha"/>
    <property type="match status" value="1"/>
</dbReference>
<dbReference type="PRINTS" id="PR00862">
    <property type="entry name" value="PROLIGOPTASE"/>
</dbReference>
<evidence type="ECO:0000256" key="9">
    <source>
        <dbReference type="ARBA" id="ARBA00042165"/>
    </source>
</evidence>
<sequence>MGGGVIVTQQVEESSATGCGEEFSVLVTHIFGSTRIVHTKKKDRKNTKGCIWGKAGTKLVCALLSLPAPSNSKCSNSCGFLSSNLVARPVPDHFDHGIVHKLLLLGYTGSGTSTIFKQTNVYAYLGILLEGRERFEEESLGNLKKNQSSVLDTTAATREYAPLIEELWNDAAIKATYERRNEIELLPSGASYFLERAIEILSTDYEPSDLDILYAEGVTSSNGMACVEFSFPQSAPEETIDTADLHDSLVRYQLITIHARGLAENCKWLEMFEDIGLVVFCVSLSDYDQFSVDGNGCHTNKMILSRKLFEAIVTHPTFEQMDFLLILNKLDEFEEKIERIPLSKCDWLSDFRPVISRYRSGISSSSINNSPSLSQLASYYIAVKFKRLYSSLTGRNMYVSLVKGLEPDSVDAALKYAKEILKWNEERPNFSLSDNSMYSIEATLICTAPVFFTQLGYVESKAKQGFMFCDEVKPFSKSTMRPLLRFAHVARRHYKAAPPPSPPKAPKKSQKFSFQGITWEDPYSWMSKVSDKVAMRHMDVYMEQEEKYSEAVMSDSEKLLNKLHFEMASRMPFDLSTPPLRWGPWLYYRRVEEAKPYPILCRRLASLNDDFISHKYPPAGFDFTTGKAIEQKLVDYNLEAERFGGYAYEELSEVSPNHQFLAYTMYDKENDYFKLSVRNLNSGSLCSKPQADRVSNLAWAKNGHALLYVVTDQKMRPYRVYYSLIGSTDEDVLVLEESDESVYINIRHTKDFQYVTVNTFSSTSSKVFLMNAADPLSGLKLVWDCDALAHCMIEHHRGYLYLFTDAPKGGQSVDYHYLLRSSADDPSSTRKWEEVLVDDPDLIIEDIDFSDKYLALIVREGKKVQLCSVGLPLPFGKGPLKLRKLDLQYLSLPKHVCQISPGPNYDFFSSVTRFIISSPVMPDAVVDYDLATGRWNIIQQQNMLHDRTRILYGKNSACISMESSNSKPSNPVNANFEDDHLWNDLSEFYACEQYEVPSIDGLFIPLTIVFSRNNKAQARKPGILHGHGAYGESLDKRWRSELKSLLDRGWVVAYADVRGGGGFGKKWHNDGRCTKKHNSINDYISCAKFLIENDIVHENKLAGWGYSAGGLLVASAINRSPDLFRAAVLKVPFLDPTNTLLYPILPLIAADYEEFGYPWDPDDFLAIREYSPYDNIRKDVLYPAVLVTSSFNTRFGVWEAAKWVARVRDLSIYDPKRPILLNLTTDLVEENRYLQSKESALEATFLIKMMES</sequence>
<dbReference type="Gene3D" id="3.40.50.300">
    <property type="entry name" value="P-loop containing nucleotide triphosphate hydrolases"/>
    <property type="match status" value="1"/>
</dbReference>
<dbReference type="PANTHER" id="PTHR11757">
    <property type="entry name" value="PROTEASE FAMILY S9A OLIGOPEPTIDASE"/>
    <property type="match status" value="1"/>
</dbReference>
<dbReference type="Proteomes" id="UP001374584">
    <property type="component" value="Unassembled WGS sequence"/>
</dbReference>
<dbReference type="InterPro" id="IPR027417">
    <property type="entry name" value="P-loop_NTPase"/>
</dbReference>
<keyword evidence="16" id="KW-1185">Reference proteome</keyword>
<dbReference type="SMART" id="SM00275">
    <property type="entry name" value="G_alpha"/>
    <property type="match status" value="1"/>
</dbReference>
<name>A0AAN9QTP4_PHACN</name>
<feature type="domain" description="Peptidase S9A N-terminal" evidence="14">
    <location>
        <begin position="503"/>
        <end position="940"/>
    </location>
</feature>
<proteinExistence type="inferred from homology"/>
<gene>
    <name evidence="15" type="ORF">VNO80_21011</name>
</gene>
<dbReference type="GO" id="GO:0031683">
    <property type="term" value="F:G-protein beta/gamma-subunit complex binding"/>
    <property type="evidence" value="ECO:0007669"/>
    <property type="project" value="InterPro"/>
</dbReference>
<dbReference type="GO" id="GO:0004252">
    <property type="term" value="F:serine-type endopeptidase activity"/>
    <property type="evidence" value="ECO:0007669"/>
    <property type="project" value="InterPro"/>
</dbReference>
<evidence type="ECO:0000259" key="14">
    <source>
        <dbReference type="Pfam" id="PF02897"/>
    </source>
</evidence>
<evidence type="ECO:0000256" key="5">
    <source>
        <dbReference type="ARBA" id="ARBA00022825"/>
    </source>
</evidence>
<dbReference type="GO" id="GO:0007186">
    <property type="term" value="P:G protein-coupled receptor signaling pathway"/>
    <property type="evidence" value="ECO:0007669"/>
    <property type="project" value="InterPro"/>
</dbReference>
<evidence type="ECO:0000256" key="7">
    <source>
        <dbReference type="ARBA" id="ARBA00023224"/>
    </source>
</evidence>
<evidence type="ECO:0000256" key="4">
    <source>
        <dbReference type="ARBA" id="ARBA00022801"/>
    </source>
</evidence>
<keyword evidence="6 11" id="KW-0342">GTP-binding</keyword>
<keyword evidence="3 11" id="KW-0547">Nucleotide-binding</keyword>
<feature type="binding site" evidence="12">
    <location>
        <position position="221"/>
    </location>
    <ligand>
        <name>Mg(2+)</name>
        <dbReference type="ChEBI" id="CHEBI:18420"/>
    </ligand>
</feature>
<evidence type="ECO:0000256" key="6">
    <source>
        <dbReference type="ARBA" id="ARBA00023134"/>
    </source>
</evidence>
<dbReference type="InterPro" id="IPR051543">
    <property type="entry name" value="Serine_Peptidase_S9A"/>
</dbReference>
<dbReference type="Gene3D" id="2.130.10.120">
    <property type="entry name" value="Prolyl oligopeptidase, N-terminal domain"/>
    <property type="match status" value="1"/>
</dbReference>
<dbReference type="SUPFAM" id="SSF52540">
    <property type="entry name" value="P-loop containing nucleoside triphosphate hydrolases"/>
    <property type="match status" value="1"/>
</dbReference>
<keyword evidence="7" id="KW-0807">Transducer</keyword>
<evidence type="ECO:0000256" key="3">
    <source>
        <dbReference type="ARBA" id="ARBA00022741"/>
    </source>
</evidence>
<comment type="similarity">
    <text evidence="1">Belongs to the peptidase S9A family.</text>
</comment>